<dbReference type="NCBIfam" id="NF009472">
    <property type="entry name" value="PRK12834.1"/>
    <property type="match status" value="1"/>
</dbReference>
<organism evidence="4 5">
    <name type="scientific">Moelleriella libera RCEF 2490</name>
    <dbReference type="NCBI Taxonomy" id="1081109"/>
    <lineage>
        <taxon>Eukaryota</taxon>
        <taxon>Fungi</taxon>
        <taxon>Dikarya</taxon>
        <taxon>Ascomycota</taxon>
        <taxon>Pezizomycotina</taxon>
        <taxon>Sordariomycetes</taxon>
        <taxon>Hypocreomycetidae</taxon>
        <taxon>Hypocreales</taxon>
        <taxon>Clavicipitaceae</taxon>
        <taxon>Moelleriella</taxon>
    </lineage>
</organism>
<dbReference type="InterPro" id="IPR003953">
    <property type="entry name" value="FAD-dep_OxRdtase_2_FAD-bd"/>
</dbReference>
<comment type="caution">
    <text evidence="4">The sequence shown here is derived from an EMBL/GenBank/DDBJ whole genome shotgun (WGS) entry which is preliminary data.</text>
</comment>
<evidence type="ECO:0000256" key="1">
    <source>
        <dbReference type="ARBA" id="ARBA00022630"/>
    </source>
</evidence>
<dbReference type="PANTHER" id="PTHR43260">
    <property type="entry name" value="3-KETOSTEROID-DELTA-1-DEHYDROGENASE"/>
    <property type="match status" value="1"/>
</dbReference>
<dbReference type="InterPro" id="IPR027477">
    <property type="entry name" value="Succ_DH/fumarate_Rdtase_cat_sf"/>
</dbReference>
<dbReference type="PANTHER" id="PTHR43260:SF1">
    <property type="entry name" value="KSDD-LIKE STEROID DEHYDROGENASE RV0785"/>
    <property type="match status" value="1"/>
</dbReference>
<dbReference type="Proteomes" id="UP000078544">
    <property type="component" value="Unassembled WGS sequence"/>
</dbReference>
<evidence type="ECO:0000313" key="4">
    <source>
        <dbReference type="EMBL" id="KZZ96637.1"/>
    </source>
</evidence>
<dbReference type="InterPro" id="IPR036188">
    <property type="entry name" value="FAD/NAD-bd_sf"/>
</dbReference>
<keyword evidence="2" id="KW-0560">Oxidoreductase</keyword>
<dbReference type="STRING" id="1081109.A0A168CIC5"/>
<dbReference type="Gene3D" id="3.90.700.10">
    <property type="entry name" value="Succinate dehydrogenase/fumarate reductase flavoprotein, catalytic domain"/>
    <property type="match status" value="1"/>
</dbReference>
<dbReference type="OrthoDB" id="3345469at2759"/>
<dbReference type="EMBL" id="AZGY01000007">
    <property type="protein sequence ID" value="KZZ96637.1"/>
    <property type="molecule type" value="Genomic_DNA"/>
</dbReference>
<dbReference type="SUPFAM" id="SSF51905">
    <property type="entry name" value="FAD/NAD(P)-binding domain"/>
    <property type="match status" value="1"/>
</dbReference>
<name>A0A168CIC5_9HYPO</name>
<proteinExistence type="predicted"/>
<keyword evidence="5" id="KW-1185">Reference proteome</keyword>
<dbReference type="PIRSF" id="PIRSF036654">
    <property type="entry name" value="UCP036654"/>
    <property type="match status" value="1"/>
</dbReference>
<feature type="domain" description="FAD-dependent oxidoreductase 2 FAD-binding" evidence="3">
    <location>
        <begin position="8"/>
        <end position="542"/>
    </location>
</feature>
<evidence type="ECO:0000313" key="5">
    <source>
        <dbReference type="Proteomes" id="UP000078544"/>
    </source>
</evidence>
<evidence type="ECO:0000259" key="3">
    <source>
        <dbReference type="Pfam" id="PF00890"/>
    </source>
</evidence>
<dbReference type="GO" id="GO:0016627">
    <property type="term" value="F:oxidoreductase activity, acting on the CH-CH group of donors"/>
    <property type="evidence" value="ECO:0007669"/>
    <property type="project" value="InterPro"/>
</dbReference>
<dbReference type="InterPro" id="IPR014614">
    <property type="entry name" value="KsdD_DH"/>
</dbReference>
<dbReference type="Pfam" id="PF00890">
    <property type="entry name" value="FAD_binding_2"/>
    <property type="match status" value="1"/>
</dbReference>
<reference evidence="4 5" key="1">
    <citation type="journal article" date="2016" name="Genome Biol. Evol.">
        <title>Divergent and convergent evolution of fungal pathogenicity.</title>
        <authorList>
            <person name="Shang Y."/>
            <person name="Xiao G."/>
            <person name="Zheng P."/>
            <person name="Cen K."/>
            <person name="Zhan S."/>
            <person name="Wang C."/>
        </authorList>
    </citation>
    <scope>NUCLEOTIDE SEQUENCE [LARGE SCALE GENOMIC DNA]</scope>
    <source>
        <strain evidence="4 5">RCEF 2490</strain>
    </source>
</reference>
<dbReference type="AlphaFoldDB" id="A0A168CIC5"/>
<accession>A0A168CIC5</accession>
<keyword evidence="1" id="KW-0285">Flavoprotein</keyword>
<sequence>MAETVEPVIIVGHGLAGLVAAFELSERKVPTIIVDQEHAGNIGGQAFWSLGGLFVVDSTEQRRVGIRDSRELALQDWMNSAQFDREKEDHWPRQWAKAFVDFATDDMEKYVKGRGLGFTPNVGWAERGSGTADSHGNSVPRFHLAWGTGPEVVRVFKEPVMRAEKKGLVQFRHRHAVDEIIVEPQTGKAIGVRGRILEEDDSARGMVSSRKVAGTFELHGSAVLVASGGIGANVDVVKSSWPVDRLGPKVPQNFVVGVPAHVDGRMIGISESAGANVINRDRMWHYTEGLQNWNPIWPNHGIRIIPGPSSLWLDAAGHRLPPYLFPGSDTRGTLKHICHTGHDYSWFILNQTIAAREFSLSGSEQNLDITNKSIWQLLSRIFGGKGPVAVQDFMKHGKDFVIKDSLEELIQGMNALAAERGGPALELEKVEKVIKTRDSQFNNAYSKDAQAMLINNGRSYWPDKLARVAKPVQILDKAHGPLVAVRLNLLTRKTLGGIETNLQSNVIRPDGSVFPGLFAAGEVAGFGGGGVHGYNALEGTFLGGCIFSGRAAGRAMADAVSPLVERARL</sequence>
<gene>
    <name evidence="4" type="ORF">AAL_03866</name>
</gene>
<protein>
    <recommendedName>
        <fullName evidence="3">FAD-dependent oxidoreductase 2 FAD-binding domain-containing protein</fullName>
    </recommendedName>
</protein>
<dbReference type="Gene3D" id="3.50.50.60">
    <property type="entry name" value="FAD/NAD(P)-binding domain"/>
    <property type="match status" value="1"/>
</dbReference>
<evidence type="ECO:0000256" key="2">
    <source>
        <dbReference type="ARBA" id="ARBA00023002"/>
    </source>
</evidence>